<feature type="non-terminal residue" evidence="2">
    <location>
        <position position="1"/>
    </location>
</feature>
<proteinExistence type="evidence at transcript level"/>
<accession>A0A1E1XHV3</accession>
<reference evidence="2" key="1">
    <citation type="journal article" date="2017" name="Front. Cell. Infect. Microbiol.">
        <title>The Distinct Transcriptional Response of the Midgut of Amblyomma sculptum and Amblyomma aureolatum Ticks to Rickettsia rickettsii Correlates to Their Differences in Susceptibility to Infection.</title>
        <authorList>
            <person name="Martins L.A."/>
            <person name="Galletti M.F.B.M."/>
            <person name="Ribeiro J.M."/>
            <person name="Fujita A."/>
            <person name="Costa F.B."/>
            <person name="Labruna M.B."/>
            <person name="Daffre S."/>
            <person name="Fogaca A.C."/>
        </authorList>
    </citation>
    <scope>NUCLEOTIDE SEQUENCE</scope>
</reference>
<dbReference type="EMBL" id="GFAC01000261">
    <property type="protein sequence ID" value="JAT98927.1"/>
    <property type="molecule type" value="mRNA"/>
</dbReference>
<feature type="region of interest" description="Disordered" evidence="1">
    <location>
        <begin position="257"/>
        <end position="297"/>
    </location>
</feature>
<evidence type="ECO:0000313" key="2">
    <source>
        <dbReference type="EMBL" id="JAT98927.1"/>
    </source>
</evidence>
<dbReference type="AlphaFoldDB" id="A0A1E1XHV3"/>
<sequence length="297" mass="28086">GGRPVLGGSSAPRGGLGSFGPVGAGLGAGLGINGAGSTGGLGSPFRNPGPISSFLGGGFGNAGSVGSTGSATPGGPFFIGSSSVQPGDSSSVGSSGSSSAGSFGFGVAGSGSVLPGFSYGSTFTGRQGSFGPSFGNGFGVPSGAFPGGYFIYGPGSSDSPIYGFGNAYPAYHGTGYGFGHNPVFGANFGGQGYDYYGSPFFRGYGANGGYGSGFGYGFNAPSGAGSLSSFGRFNSFVSGSGRGNQVGFPFPGLTGRSSSFASNSGQSSGARGGASSSITSGPSPTSPAASSGPSRAL</sequence>
<name>A0A1E1XHV3_9ACAR</name>
<protein>
    <submittedName>
        <fullName evidence="2">Putative glycine-rich secreted cement protein</fullName>
    </submittedName>
</protein>
<organism evidence="2">
    <name type="scientific">Amblyomma aureolatum</name>
    <dbReference type="NCBI Taxonomy" id="187763"/>
    <lineage>
        <taxon>Eukaryota</taxon>
        <taxon>Metazoa</taxon>
        <taxon>Ecdysozoa</taxon>
        <taxon>Arthropoda</taxon>
        <taxon>Chelicerata</taxon>
        <taxon>Arachnida</taxon>
        <taxon>Acari</taxon>
        <taxon>Parasitiformes</taxon>
        <taxon>Ixodida</taxon>
        <taxon>Ixodoidea</taxon>
        <taxon>Ixodidae</taxon>
        <taxon>Amblyomminae</taxon>
        <taxon>Amblyomma</taxon>
    </lineage>
</organism>
<evidence type="ECO:0000256" key="1">
    <source>
        <dbReference type="SAM" id="MobiDB-lite"/>
    </source>
</evidence>